<dbReference type="PANTHER" id="PTHR45655:SF13">
    <property type="entry name" value="SOLUBLE GUANYLATE CYCLASE GCY-32-RELATED"/>
    <property type="match status" value="1"/>
</dbReference>
<dbReference type="Pfam" id="PF07700">
    <property type="entry name" value="HNOB"/>
    <property type="match status" value="1"/>
</dbReference>
<dbReference type="InterPro" id="IPR038158">
    <property type="entry name" value="H-NOX_domain_sf"/>
</dbReference>
<dbReference type="InterPro" id="IPR024096">
    <property type="entry name" value="NO_sig/Golgi_transp_ligand-bd"/>
</dbReference>
<dbReference type="Gene3D" id="3.90.1520.10">
    <property type="entry name" value="H-NOX domain"/>
    <property type="match status" value="1"/>
</dbReference>
<dbReference type="SUPFAM" id="SSF111126">
    <property type="entry name" value="Ligand-binding domain in the NO signalling and Golgi transport"/>
    <property type="match status" value="1"/>
</dbReference>
<dbReference type="EMBL" id="FNNB01000003">
    <property type="protein sequence ID" value="SDW86171.1"/>
    <property type="molecule type" value="Genomic_DNA"/>
</dbReference>
<evidence type="ECO:0000259" key="1">
    <source>
        <dbReference type="Pfam" id="PF07700"/>
    </source>
</evidence>
<proteinExistence type="predicted"/>
<name>A0A1H2X049_9RHOB</name>
<reference evidence="3" key="1">
    <citation type="submission" date="2016-10" db="EMBL/GenBank/DDBJ databases">
        <authorList>
            <person name="Varghese N."/>
            <person name="Submissions S."/>
        </authorList>
    </citation>
    <scope>NUCLEOTIDE SEQUENCE [LARGE SCALE GENOMIC DNA]</scope>
    <source>
        <strain evidence="3">DSM 10014</strain>
    </source>
</reference>
<feature type="domain" description="Heme NO-binding" evidence="1">
    <location>
        <begin position="2"/>
        <end position="160"/>
    </location>
</feature>
<dbReference type="STRING" id="60137.SAMN04488041_103441"/>
<dbReference type="AlphaFoldDB" id="A0A1H2X049"/>
<evidence type="ECO:0000313" key="3">
    <source>
        <dbReference type="Proteomes" id="UP000183076"/>
    </source>
</evidence>
<dbReference type="RefSeq" id="WP_074635630.1">
    <property type="nucleotide sequence ID" value="NZ_CP160849.1"/>
</dbReference>
<accession>A0A1H2X049</accession>
<dbReference type="PANTHER" id="PTHR45655">
    <property type="entry name" value="GUANYLATE CYCLASE SOLUBLE SUBUNIT BETA-2"/>
    <property type="match status" value="1"/>
</dbReference>
<sequence length="198" mass="22264">MHGLINHTIQRFVLDSFGHRVWAQVALRADLCAVMGTADFEPMLTYDDAITPRVINRLSAVMKRAIPDLLEDLGAWLVSNPDREGVRRLLRFGGDDFEEFLHSLNDLPERATLAVEDLQLPQMEVAQLDDWRFTLTCRGKVQGFGYVMMGVMRVIADDYGTLALLDCRTAPPEGEVITVTIIDRHYAQGRSFDLGARG</sequence>
<protein>
    <submittedName>
        <fullName evidence="2">Haem-NO-binding</fullName>
    </submittedName>
</protein>
<dbReference type="InterPro" id="IPR011644">
    <property type="entry name" value="Heme_NO-bd"/>
</dbReference>
<dbReference type="Proteomes" id="UP000183076">
    <property type="component" value="Unassembled WGS sequence"/>
</dbReference>
<dbReference type="GO" id="GO:0020037">
    <property type="term" value="F:heme binding"/>
    <property type="evidence" value="ECO:0007669"/>
    <property type="project" value="InterPro"/>
</dbReference>
<dbReference type="GeneID" id="94021559"/>
<organism evidence="2 3">
    <name type="scientific">Sulfitobacter pontiacus</name>
    <dbReference type="NCBI Taxonomy" id="60137"/>
    <lineage>
        <taxon>Bacteria</taxon>
        <taxon>Pseudomonadati</taxon>
        <taxon>Pseudomonadota</taxon>
        <taxon>Alphaproteobacteria</taxon>
        <taxon>Rhodobacterales</taxon>
        <taxon>Roseobacteraceae</taxon>
        <taxon>Sulfitobacter</taxon>
    </lineage>
</organism>
<evidence type="ECO:0000313" key="2">
    <source>
        <dbReference type="EMBL" id="SDW86171.1"/>
    </source>
</evidence>
<gene>
    <name evidence="2" type="ORF">SAMN04488041_103441</name>
</gene>